<dbReference type="Pfam" id="PF00890">
    <property type="entry name" value="FAD_binding_2"/>
    <property type="match status" value="1"/>
</dbReference>
<keyword evidence="3" id="KW-0274">FAD</keyword>
<evidence type="ECO:0000256" key="5">
    <source>
        <dbReference type="ARBA" id="ARBA00023221"/>
    </source>
</evidence>
<dbReference type="EMBL" id="JACCAA010000001">
    <property type="protein sequence ID" value="NYG59920.1"/>
    <property type="molecule type" value="Genomic_DNA"/>
</dbReference>
<evidence type="ECO:0000256" key="9">
    <source>
        <dbReference type="ARBA" id="ARBA00069709"/>
    </source>
</evidence>
<keyword evidence="2" id="KW-0285">Flavoprotein</keyword>
<evidence type="ECO:0000313" key="11">
    <source>
        <dbReference type="EMBL" id="NYG59920.1"/>
    </source>
</evidence>
<comment type="catalytic activity">
    <reaction evidence="6">
        <text>a 3-oxosteroid + A = a 3-oxo-Delta(1)-steroid + AH2</text>
        <dbReference type="Rhea" id="RHEA:13329"/>
        <dbReference type="ChEBI" id="CHEBI:13193"/>
        <dbReference type="ChEBI" id="CHEBI:17499"/>
        <dbReference type="ChEBI" id="CHEBI:20156"/>
        <dbReference type="ChEBI" id="CHEBI:47788"/>
        <dbReference type="EC" id="1.3.99.4"/>
    </reaction>
</comment>
<evidence type="ECO:0000256" key="4">
    <source>
        <dbReference type="ARBA" id="ARBA00023002"/>
    </source>
</evidence>
<keyword evidence="4 11" id="KW-0560">Oxidoreductase</keyword>
<dbReference type="GO" id="GO:0008202">
    <property type="term" value="P:steroid metabolic process"/>
    <property type="evidence" value="ECO:0007669"/>
    <property type="project" value="UniProtKB-KW"/>
</dbReference>
<keyword evidence="12" id="KW-1185">Reference proteome</keyword>
<evidence type="ECO:0000256" key="1">
    <source>
        <dbReference type="ARBA" id="ARBA00001974"/>
    </source>
</evidence>
<dbReference type="EC" id="1.3.99.4" evidence="8"/>
<evidence type="ECO:0000256" key="3">
    <source>
        <dbReference type="ARBA" id="ARBA00022827"/>
    </source>
</evidence>
<dbReference type="SUPFAM" id="SSF56425">
    <property type="entry name" value="Succinate dehydrogenase/fumarate reductase flavoprotein, catalytic domain"/>
    <property type="match status" value="1"/>
</dbReference>
<keyword evidence="5" id="KW-0753">Steroid metabolism</keyword>
<evidence type="ECO:0000256" key="7">
    <source>
        <dbReference type="ARBA" id="ARBA00061147"/>
    </source>
</evidence>
<dbReference type="InterPro" id="IPR036188">
    <property type="entry name" value="FAD/NAD-bd_sf"/>
</dbReference>
<accession>A0A7Y9S0Y5</accession>
<dbReference type="Gene3D" id="3.50.50.60">
    <property type="entry name" value="FAD/NAD(P)-binding domain"/>
    <property type="match status" value="2"/>
</dbReference>
<organism evidence="11 12">
    <name type="scientific">Nocardioides daedukensis</name>
    <dbReference type="NCBI Taxonomy" id="634462"/>
    <lineage>
        <taxon>Bacteria</taxon>
        <taxon>Bacillati</taxon>
        <taxon>Actinomycetota</taxon>
        <taxon>Actinomycetes</taxon>
        <taxon>Propionibacteriales</taxon>
        <taxon>Nocardioidaceae</taxon>
        <taxon>Nocardioides</taxon>
    </lineage>
</organism>
<evidence type="ECO:0000313" key="12">
    <source>
        <dbReference type="Proteomes" id="UP000540656"/>
    </source>
</evidence>
<comment type="similarity">
    <text evidence="7">Belongs to the FAD-dependent oxidoreductase 2 family. 3-oxosteroid dehydrogenase subfamily.</text>
</comment>
<dbReference type="PANTHER" id="PTHR43400:SF10">
    <property type="entry name" value="3-OXOSTEROID 1-DEHYDROGENASE"/>
    <property type="match status" value="1"/>
</dbReference>
<dbReference type="SUPFAM" id="SSF51905">
    <property type="entry name" value="FAD/NAD(P)-binding domain"/>
    <property type="match status" value="1"/>
</dbReference>
<feature type="domain" description="FAD-dependent oxidoreductase 2 FAD-binding" evidence="10">
    <location>
        <begin position="8"/>
        <end position="485"/>
    </location>
</feature>
<dbReference type="RefSeq" id="WP_179502919.1">
    <property type="nucleotide sequence ID" value="NZ_JACCAA010000001.1"/>
</dbReference>
<dbReference type="FunFam" id="3.50.50.60:FF:000208">
    <property type="entry name" value="3-ketosteroid dehydrogenase"/>
    <property type="match status" value="1"/>
</dbReference>
<name>A0A7Y9S0Y5_9ACTN</name>
<dbReference type="InterPro" id="IPR027477">
    <property type="entry name" value="Succ_DH/fumarate_Rdtase_cat_sf"/>
</dbReference>
<evidence type="ECO:0000256" key="2">
    <source>
        <dbReference type="ARBA" id="ARBA00022630"/>
    </source>
</evidence>
<evidence type="ECO:0000256" key="6">
    <source>
        <dbReference type="ARBA" id="ARBA00051951"/>
    </source>
</evidence>
<sequence>MTWDAEYDVVVVGSGAGAMTGAYLAAKAGKKVAVVEKTDRLGGTTAYSGAAAWLPGTVVQERAGLVDSTESARTYLNALLDEPDQVKLEAFLTESPELVTKLEEDPLLEFQFQAFPDYFERPGRVPGGRSFVPTPLPLEQIGERLDLVRPPVDRERVGKSHHLGQPLAAGRAYIGRFLLALDATGNGTVHTGVAVDELITEDGRVVGVAGNGTNGARVRLAARDGVLLAAGGFERNHEERARHGVPGNAAWTMAPEGSNTGEPIAAAVALGAATDLMDQAWFTPGIAHPDGSAAFTLGFRGGLIVDQNGTRYANESLPYDQMGRQMAADPARIPSYVIFDNTSLGHIPAIAIPEGDPEDHLAAGTWTRADSLVALADEIGVPGDALVSTVERFNGFAEAGDDEDFDRGKDEFATYFASPVLVPVAQGPFYAARLLLSDLGTKGGLVTDVDARVLREDGSAIEGLYAAGNTSASMTGKHYPGPGAPIGTAMVFASRAVKHLLA</sequence>
<reference evidence="11 12" key="1">
    <citation type="submission" date="2020-07" db="EMBL/GenBank/DDBJ databases">
        <title>Sequencing the genomes of 1000 actinobacteria strains.</title>
        <authorList>
            <person name="Klenk H.-P."/>
        </authorList>
    </citation>
    <scope>NUCLEOTIDE SEQUENCE [LARGE SCALE GENOMIC DNA]</scope>
    <source>
        <strain evidence="11 12">DSM 23819</strain>
    </source>
</reference>
<protein>
    <recommendedName>
        <fullName evidence="9">3-oxosteroid 1-dehydrogenase</fullName>
        <ecNumber evidence="8">1.3.99.4</ecNumber>
    </recommendedName>
</protein>
<dbReference type="PANTHER" id="PTHR43400">
    <property type="entry name" value="FUMARATE REDUCTASE"/>
    <property type="match status" value="1"/>
</dbReference>
<dbReference type="InterPro" id="IPR050315">
    <property type="entry name" value="FAD-oxidoreductase_2"/>
</dbReference>
<evidence type="ECO:0000259" key="10">
    <source>
        <dbReference type="Pfam" id="PF00890"/>
    </source>
</evidence>
<comment type="cofactor">
    <cofactor evidence="1">
        <name>FAD</name>
        <dbReference type="ChEBI" id="CHEBI:57692"/>
    </cofactor>
</comment>
<evidence type="ECO:0000256" key="8">
    <source>
        <dbReference type="ARBA" id="ARBA00066536"/>
    </source>
</evidence>
<keyword evidence="5" id="KW-0443">Lipid metabolism</keyword>
<gene>
    <name evidence="11" type="ORF">BJ980_002843</name>
</gene>
<comment type="caution">
    <text evidence="11">The sequence shown here is derived from an EMBL/GenBank/DDBJ whole genome shotgun (WGS) entry which is preliminary data.</text>
</comment>
<dbReference type="InterPro" id="IPR003953">
    <property type="entry name" value="FAD-dep_OxRdtase_2_FAD-bd"/>
</dbReference>
<dbReference type="AlphaFoldDB" id="A0A7Y9S0Y5"/>
<dbReference type="GO" id="GO:0047571">
    <property type="term" value="F:3-oxosteroid 1-dehydrogenase activity"/>
    <property type="evidence" value="ECO:0007669"/>
    <property type="project" value="UniProtKB-EC"/>
</dbReference>
<proteinExistence type="inferred from homology"/>
<dbReference type="Proteomes" id="UP000540656">
    <property type="component" value="Unassembled WGS sequence"/>
</dbReference>